<reference evidence="2 3" key="1">
    <citation type="submission" date="2018-10" db="EMBL/GenBank/DDBJ databases">
        <title>Genomic Encyclopedia of Type Strains, Phase IV (KMG-IV): sequencing the most valuable type-strain genomes for metagenomic binning, comparative biology and taxonomic classification.</title>
        <authorList>
            <person name="Goeker M."/>
        </authorList>
    </citation>
    <scope>NUCLEOTIDE SEQUENCE [LARGE SCALE GENOMIC DNA]</scope>
    <source>
        <strain evidence="2 3">DSM 12769</strain>
    </source>
</reference>
<keyword evidence="2" id="KW-0489">Methyltransferase</keyword>
<proteinExistence type="predicted"/>
<dbReference type="GO" id="GO:0008757">
    <property type="term" value="F:S-adenosylmethionine-dependent methyltransferase activity"/>
    <property type="evidence" value="ECO:0007669"/>
    <property type="project" value="InterPro"/>
</dbReference>
<dbReference type="GO" id="GO:0032259">
    <property type="term" value="P:methylation"/>
    <property type="evidence" value="ECO:0007669"/>
    <property type="project" value="UniProtKB-KW"/>
</dbReference>
<keyword evidence="3" id="KW-1185">Reference proteome</keyword>
<dbReference type="OrthoDB" id="323463at2"/>
<feature type="domain" description="Methyltransferase type 11" evidence="1">
    <location>
        <begin position="38"/>
        <end position="133"/>
    </location>
</feature>
<evidence type="ECO:0000313" key="2">
    <source>
        <dbReference type="EMBL" id="RLK47088.1"/>
    </source>
</evidence>
<dbReference type="PANTHER" id="PTHR45036:SF1">
    <property type="entry name" value="METHYLTRANSFERASE LIKE 7A"/>
    <property type="match status" value="1"/>
</dbReference>
<dbReference type="AlphaFoldDB" id="A0A498C2P2"/>
<keyword evidence="2" id="KW-0808">Transferase</keyword>
<dbReference type="InterPro" id="IPR029063">
    <property type="entry name" value="SAM-dependent_MTases_sf"/>
</dbReference>
<dbReference type="Pfam" id="PF08241">
    <property type="entry name" value="Methyltransf_11"/>
    <property type="match status" value="1"/>
</dbReference>
<sequence length="206" mass="22867">MGVYRDWCCPRMTALFMRHRHFLPYRRRALAWSQGHVLELGAGAGDNLPLYPHAVTRVTAVEPSGWLLDRVRERGSALGRAVTPLQAGAESIPLPDASVDTVVSTWTLCSVGDLAASLVEARRVLRPGGRFLFVEHGLGPTPGLQRWQHRLDPVWSRLAGGCHLNRAMDQAVRESGLRLEGLETGFFPSGPRWLTYMYEGVARAQD</sequence>
<dbReference type="InterPro" id="IPR052356">
    <property type="entry name" value="Thiol_S-MT"/>
</dbReference>
<evidence type="ECO:0000313" key="3">
    <source>
        <dbReference type="Proteomes" id="UP000275461"/>
    </source>
</evidence>
<comment type="caution">
    <text evidence="2">The sequence shown here is derived from an EMBL/GenBank/DDBJ whole genome shotgun (WGS) entry which is preliminary data.</text>
</comment>
<evidence type="ECO:0000259" key="1">
    <source>
        <dbReference type="Pfam" id="PF08241"/>
    </source>
</evidence>
<organism evidence="2 3">
    <name type="scientific">Alkalispirillum mobile</name>
    <dbReference type="NCBI Taxonomy" id="85925"/>
    <lineage>
        <taxon>Bacteria</taxon>
        <taxon>Pseudomonadati</taxon>
        <taxon>Pseudomonadota</taxon>
        <taxon>Gammaproteobacteria</taxon>
        <taxon>Chromatiales</taxon>
        <taxon>Ectothiorhodospiraceae</taxon>
        <taxon>Alkalispirillum</taxon>
    </lineage>
</organism>
<dbReference type="CDD" id="cd02440">
    <property type="entry name" value="AdoMet_MTases"/>
    <property type="match status" value="1"/>
</dbReference>
<accession>A0A498C2P2</accession>
<dbReference type="EMBL" id="RCDA01000004">
    <property type="protein sequence ID" value="RLK47088.1"/>
    <property type="molecule type" value="Genomic_DNA"/>
</dbReference>
<dbReference type="InterPro" id="IPR013216">
    <property type="entry name" value="Methyltransf_11"/>
</dbReference>
<protein>
    <submittedName>
        <fullName evidence="2">Methyltransferase family protein</fullName>
    </submittedName>
</protein>
<dbReference type="SUPFAM" id="SSF53335">
    <property type="entry name" value="S-adenosyl-L-methionine-dependent methyltransferases"/>
    <property type="match status" value="1"/>
</dbReference>
<gene>
    <name evidence="2" type="ORF">DFR31_2405</name>
</gene>
<dbReference type="Proteomes" id="UP000275461">
    <property type="component" value="Unassembled WGS sequence"/>
</dbReference>
<name>A0A498C2P2_9GAMM</name>
<dbReference type="PANTHER" id="PTHR45036">
    <property type="entry name" value="METHYLTRANSFERASE LIKE 7B"/>
    <property type="match status" value="1"/>
</dbReference>
<dbReference type="Gene3D" id="3.40.50.150">
    <property type="entry name" value="Vaccinia Virus protein VP39"/>
    <property type="match status" value="1"/>
</dbReference>